<keyword evidence="2" id="KW-1185">Reference proteome</keyword>
<dbReference type="Proteomes" id="UP000285908">
    <property type="component" value="Unassembled WGS sequence"/>
</dbReference>
<sequence length="180" mass="19441">MSNSLFLGADAQIRQALQQLRAQEGGAPISGEITGINDDIFLSNDPAANVTGDYTSGRENLISLKMQPAGAETPRWQALHLRMGACDLGNAGVIGFVARSQSPSAMITRACLRSGRDGQFQDTFFTKAIASFATPSTHLDAIDLDTAGDIPRTADWREFILFFRPGPVDIDLLDLRPFVV</sequence>
<organism evidence="1 2">
    <name type="scientific">Mesobaculum littorinae</name>
    <dbReference type="NCBI Taxonomy" id="2486419"/>
    <lineage>
        <taxon>Bacteria</taxon>
        <taxon>Pseudomonadati</taxon>
        <taxon>Pseudomonadota</taxon>
        <taxon>Alphaproteobacteria</taxon>
        <taxon>Rhodobacterales</taxon>
        <taxon>Roseobacteraceae</taxon>
        <taxon>Mesobaculum</taxon>
    </lineage>
</organism>
<dbReference type="RefSeq" id="WP_127907217.1">
    <property type="nucleotide sequence ID" value="NZ_RQXX01000004.1"/>
</dbReference>
<reference evidence="1 2" key="1">
    <citation type="submission" date="2018-11" db="EMBL/GenBank/DDBJ databases">
        <title>Mesobaculum littorinae gen. nov., sp. nov., isolated from Littorina scabra that represents a novel genus of the order Rhodobacteraceae.</title>
        <authorList>
            <person name="Li F."/>
        </authorList>
    </citation>
    <scope>NUCLEOTIDE SEQUENCE [LARGE SCALE GENOMIC DNA]</scope>
    <source>
        <strain evidence="1 2">M0103</strain>
    </source>
</reference>
<proteinExistence type="predicted"/>
<name>A0A438AFZ8_9RHOB</name>
<evidence type="ECO:0000313" key="2">
    <source>
        <dbReference type="Proteomes" id="UP000285908"/>
    </source>
</evidence>
<accession>A0A438AFZ8</accession>
<dbReference type="EMBL" id="RQXX01000004">
    <property type="protein sequence ID" value="RVV97622.1"/>
    <property type="molecule type" value="Genomic_DNA"/>
</dbReference>
<gene>
    <name evidence="1" type="ORF">EKE94_13915</name>
</gene>
<evidence type="ECO:0000313" key="1">
    <source>
        <dbReference type="EMBL" id="RVV97622.1"/>
    </source>
</evidence>
<dbReference type="AlphaFoldDB" id="A0A438AFZ8"/>
<protein>
    <submittedName>
        <fullName evidence="1">Uncharacterized protein</fullName>
    </submittedName>
</protein>
<dbReference type="OrthoDB" id="7876523at2"/>
<comment type="caution">
    <text evidence="1">The sequence shown here is derived from an EMBL/GenBank/DDBJ whole genome shotgun (WGS) entry which is preliminary data.</text>
</comment>